<evidence type="ECO:0000313" key="2">
    <source>
        <dbReference type="EMBL" id="KAK8840340.1"/>
    </source>
</evidence>
<evidence type="ECO:0000313" key="3">
    <source>
        <dbReference type="Proteomes" id="UP001470230"/>
    </source>
</evidence>
<feature type="compositionally biased region" description="Basic and acidic residues" evidence="1">
    <location>
        <begin position="312"/>
        <end position="369"/>
    </location>
</feature>
<dbReference type="Proteomes" id="UP001470230">
    <property type="component" value="Unassembled WGS sequence"/>
</dbReference>
<organism evidence="2 3">
    <name type="scientific">Tritrichomonas musculus</name>
    <dbReference type="NCBI Taxonomy" id="1915356"/>
    <lineage>
        <taxon>Eukaryota</taxon>
        <taxon>Metamonada</taxon>
        <taxon>Parabasalia</taxon>
        <taxon>Tritrichomonadida</taxon>
        <taxon>Tritrichomonadidae</taxon>
        <taxon>Tritrichomonas</taxon>
    </lineage>
</organism>
<sequence length="566" mass="65045">MELPPNQYSQQSINNNIHPVVINPQNQSFQQQSSQNISQLANQNIQQISNPNIQQSQNQNFSQQQPNMSIQQTYQNSLPQPNQNLQQQATTNTVQSSNPNFSSQQQNITISPTNQSIQQQPSNTNTQPQTLINTQSFDQKKKSTKTQSFPITYDGSIFVVDPICLSNSSLRFNELISPYIQDYEQIKALHLEIHGSQFTKRNMNNFLRLCQNLPTDVQNSEMKEICEIAKMFKANQIYDTGIAFIQNNLDPNFNVPDDKYESGDVMTIAGETNCIQNDSDVSDSYFEDFDNSSYRGTYINISSTKASENENENDKEGTSKQTKDENQPDKVANDENQPDKVANDENQPDKVANDESHSEKITNDDDEKKKKNSVIYMVRVEDHTFKCPRFKFVHENRILYTAKQKYNEIYIAEGAEIHISKKENHVAHITQNEYRRFNTVTIGNDSFNVMYVNSDVPGHCSLDVSFQFHGKPENWSPRSPRYDPIKDKYYLNFHGEHNHRPIPSSKNIVLQNRAGHPTFIVRKMDKNLYEIECNFKLDPLIALTIGLSDIVGPYVNNNLWINGDFY</sequence>
<evidence type="ECO:0008006" key="4">
    <source>
        <dbReference type="Google" id="ProtNLM"/>
    </source>
</evidence>
<keyword evidence="3" id="KW-1185">Reference proteome</keyword>
<reference evidence="2 3" key="1">
    <citation type="submission" date="2024-04" db="EMBL/GenBank/DDBJ databases">
        <title>Tritrichomonas musculus Genome.</title>
        <authorList>
            <person name="Alves-Ferreira E."/>
            <person name="Grigg M."/>
            <person name="Lorenzi H."/>
            <person name="Galac M."/>
        </authorList>
    </citation>
    <scope>NUCLEOTIDE SEQUENCE [LARGE SCALE GENOMIC DNA]</scope>
    <source>
        <strain evidence="2 3">EAF2021</strain>
    </source>
</reference>
<comment type="caution">
    <text evidence="2">The sequence shown here is derived from an EMBL/GenBank/DDBJ whole genome shotgun (WGS) entry which is preliminary data.</text>
</comment>
<gene>
    <name evidence="2" type="ORF">M9Y10_030898</name>
</gene>
<dbReference type="SUPFAM" id="SSF54518">
    <property type="entry name" value="Tubby C-terminal domain-like"/>
    <property type="match status" value="1"/>
</dbReference>
<dbReference type="InterPro" id="IPR025659">
    <property type="entry name" value="Tubby-like_C"/>
</dbReference>
<proteinExistence type="predicted"/>
<protein>
    <recommendedName>
        <fullName evidence="4">Tubby C-terminal domain-containing protein</fullName>
    </recommendedName>
</protein>
<accession>A0ABR2H2B0</accession>
<evidence type="ECO:0000256" key="1">
    <source>
        <dbReference type="SAM" id="MobiDB-lite"/>
    </source>
</evidence>
<feature type="compositionally biased region" description="Low complexity" evidence="1">
    <location>
        <begin position="75"/>
        <end position="88"/>
    </location>
</feature>
<feature type="region of interest" description="Disordered" evidence="1">
    <location>
        <begin position="75"/>
        <end position="107"/>
    </location>
</feature>
<feature type="compositionally biased region" description="Low complexity" evidence="1">
    <location>
        <begin position="95"/>
        <end position="107"/>
    </location>
</feature>
<dbReference type="EMBL" id="JAPFFF010000047">
    <property type="protein sequence ID" value="KAK8840340.1"/>
    <property type="molecule type" value="Genomic_DNA"/>
</dbReference>
<name>A0ABR2H2B0_9EUKA</name>
<feature type="region of interest" description="Disordered" evidence="1">
    <location>
        <begin position="302"/>
        <end position="369"/>
    </location>
</feature>